<gene>
    <name evidence="2" type="ordered locus">Tbis_1779</name>
</gene>
<dbReference type="AlphaFoldDB" id="D6YBD1"/>
<dbReference type="STRING" id="469371.Tbis_1779"/>
<accession>D6YBD1</accession>
<protein>
    <submittedName>
        <fullName evidence="2">PE-PGRS family protein</fullName>
    </submittedName>
</protein>
<dbReference type="Proteomes" id="UP000006640">
    <property type="component" value="Chromosome"/>
</dbReference>
<proteinExistence type="predicted"/>
<evidence type="ECO:0000313" key="3">
    <source>
        <dbReference type="Proteomes" id="UP000006640"/>
    </source>
</evidence>
<dbReference type="EMBL" id="CP001874">
    <property type="protein sequence ID" value="ADG88491.1"/>
    <property type="molecule type" value="Genomic_DNA"/>
</dbReference>
<feature type="compositionally biased region" description="Low complexity" evidence="1">
    <location>
        <begin position="119"/>
        <end position="135"/>
    </location>
</feature>
<feature type="region of interest" description="Disordered" evidence="1">
    <location>
        <begin position="56"/>
        <end position="247"/>
    </location>
</feature>
<evidence type="ECO:0000313" key="2">
    <source>
        <dbReference type="EMBL" id="ADG88491.1"/>
    </source>
</evidence>
<feature type="compositionally biased region" description="Basic and acidic residues" evidence="1">
    <location>
        <begin position="57"/>
        <end position="66"/>
    </location>
</feature>
<reference evidence="2 3" key="1">
    <citation type="submission" date="2010-01" db="EMBL/GenBank/DDBJ databases">
        <title>The complete genome of Thermobispora bispora DSM 43833.</title>
        <authorList>
            <consortium name="US DOE Joint Genome Institute (JGI-PGF)"/>
            <person name="Lucas S."/>
            <person name="Copeland A."/>
            <person name="Lapidus A."/>
            <person name="Glavina del Rio T."/>
            <person name="Dalin E."/>
            <person name="Tice H."/>
            <person name="Bruce D."/>
            <person name="Goodwin L."/>
            <person name="Pitluck S."/>
            <person name="Kyrpides N."/>
            <person name="Mavromatis K."/>
            <person name="Ivanova N."/>
            <person name="Mikhailova N."/>
            <person name="Chertkov O."/>
            <person name="Brettin T."/>
            <person name="Detter J.C."/>
            <person name="Han C."/>
            <person name="Larimer F."/>
            <person name="Land M."/>
            <person name="Hauser L."/>
            <person name="Markowitz V."/>
            <person name="Cheng J.-F."/>
            <person name="Hugenholtz P."/>
            <person name="Woyke T."/>
            <person name="Wu D."/>
            <person name="Jando M."/>
            <person name="Schneider S."/>
            <person name="Klenk H.-P."/>
            <person name="Eisen J.A."/>
        </authorList>
    </citation>
    <scope>NUCLEOTIDE SEQUENCE [LARGE SCALE GENOMIC DNA]</scope>
    <source>
        <strain evidence="3">ATCC 19993 / DSM 43833 / CBS 139.67 / JCM 10125 / KCTC 9307 / NBRC 14880 / R51</strain>
    </source>
</reference>
<name>D6YBD1_THEBD</name>
<feature type="compositionally biased region" description="Basic and acidic residues" evidence="1">
    <location>
        <begin position="220"/>
        <end position="247"/>
    </location>
</feature>
<keyword evidence="3" id="KW-1185">Reference proteome</keyword>
<dbReference type="KEGG" id="tbi:Tbis_1779"/>
<sequence>MLRPPLLVSWSCQAAPTGLRRAGPAPARRRTARSARVRSLPGTCFRITDGYGGATAAEDRSMERCRGARRTARMGSPSGSHRCSNSGRSVGETSGERRMRASRRGAGRTGPVSPPRPVPGTAGPARGRPGAGPDPAAHRDTPGTPAHGPAGTRATRAWLGPAGRRPASTPYVSACHGNHRPAREAVPSTRRRHGGRRKLGEEDGRGKAALHGAPGLRALHAVEVRPGTDRGAARAEGRDGHRPQDST</sequence>
<dbReference type="HOGENOM" id="CLU_1124103_0_0_11"/>
<feature type="compositionally biased region" description="Polar residues" evidence="1">
    <location>
        <begin position="77"/>
        <end position="92"/>
    </location>
</feature>
<evidence type="ECO:0000256" key="1">
    <source>
        <dbReference type="SAM" id="MobiDB-lite"/>
    </source>
</evidence>
<organism evidence="2 3">
    <name type="scientific">Thermobispora bispora (strain ATCC 19993 / DSM 43833 / CBS 139.67 / JCM 10125 / KCTC 9307 / NBRC 14880 / R51)</name>
    <dbReference type="NCBI Taxonomy" id="469371"/>
    <lineage>
        <taxon>Bacteria</taxon>
        <taxon>Bacillati</taxon>
        <taxon>Actinomycetota</taxon>
        <taxon>Actinomycetes</taxon>
        <taxon>Streptosporangiales</taxon>
        <taxon>Streptosporangiaceae</taxon>
        <taxon>Thermobispora</taxon>
    </lineage>
</organism>